<organism evidence="1 2">
    <name type="scientific">Diversispora eburnea</name>
    <dbReference type="NCBI Taxonomy" id="1213867"/>
    <lineage>
        <taxon>Eukaryota</taxon>
        <taxon>Fungi</taxon>
        <taxon>Fungi incertae sedis</taxon>
        <taxon>Mucoromycota</taxon>
        <taxon>Glomeromycotina</taxon>
        <taxon>Glomeromycetes</taxon>
        <taxon>Diversisporales</taxon>
        <taxon>Diversisporaceae</taxon>
        <taxon>Diversispora</taxon>
    </lineage>
</organism>
<reference evidence="1" key="1">
    <citation type="submission" date="2021-06" db="EMBL/GenBank/DDBJ databases">
        <authorList>
            <person name="Kallberg Y."/>
            <person name="Tangrot J."/>
            <person name="Rosling A."/>
        </authorList>
    </citation>
    <scope>NUCLEOTIDE SEQUENCE</scope>
    <source>
        <strain evidence="1">AZ414A</strain>
    </source>
</reference>
<feature type="non-terminal residue" evidence="1">
    <location>
        <position position="1"/>
    </location>
</feature>
<dbReference type="Proteomes" id="UP000789706">
    <property type="component" value="Unassembled WGS sequence"/>
</dbReference>
<evidence type="ECO:0000313" key="1">
    <source>
        <dbReference type="EMBL" id="CAG8627891.1"/>
    </source>
</evidence>
<feature type="non-terminal residue" evidence="1">
    <location>
        <position position="156"/>
    </location>
</feature>
<dbReference type="AlphaFoldDB" id="A0A9N9D9U8"/>
<proteinExistence type="predicted"/>
<evidence type="ECO:0000313" key="2">
    <source>
        <dbReference type="Proteomes" id="UP000789706"/>
    </source>
</evidence>
<dbReference type="EMBL" id="CAJVPK010003500">
    <property type="protein sequence ID" value="CAG8627891.1"/>
    <property type="molecule type" value="Genomic_DNA"/>
</dbReference>
<accession>A0A9N9D9U8</accession>
<keyword evidence="2" id="KW-1185">Reference proteome</keyword>
<comment type="caution">
    <text evidence="1">The sequence shown here is derived from an EMBL/GenBank/DDBJ whole genome shotgun (WGS) entry which is preliminary data.</text>
</comment>
<name>A0A9N9D9U8_9GLOM</name>
<gene>
    <name evidence="1" type="ORF">DEBURN_LOCUS10645</name>
</gene>
<protein>
    <submittedName>
        <fullName evidence="1">8682_t:CDS:1</fullName>
    </submittedName>
</protein>
<sequence>NLQVSKCSVVVKSSIEPKQLKDWLNKKEQLLLTKSHIKKLSTEKAKVLSRKLQYTTIYSNILKCKWSNKCLIGNIYETPLTFDMPNNMTVEKTSSRTVSICTTRHKKSNFTVVLSCMADDSFCSYLTDSVKNRFDEKNTNLAVIPGGLTSKLQLLD</sequence>